<dbReference type="GO" id="GO:0016787">
    <property type="term" value="F:hydrolase activity"/>
    <property type="evidence" value="ECO:0007669"/>
    <property type="project" value="UniProtKB-KW"/>
</dbReference>
<evidence type="ECO:0000256" key="1">
    <source>
        <dbReference type="SAM" id="Phobius"/>
    </source>
</evidence>
<comment type="caution">
    <text evidence="3">The sequence shown here is derived from an EMBL/GenBank/DDBJ whole genome shotgun (WGS) entry which is preliminary data.</text>
</comment>
<feature type="transmembrane region" description="Helical" evidence="1">
    <location>
        <begin position="158"/>
        <end position="174"/>
    </location>
</feature>
<dbReference type="InterPro" id="IPR007404">
    <property type="entry name" value="YdjM-like"/>
</dbReference>
<reference evidence="2 5" key="3">
    <citation type="submission" date="2019-06" db="EMBL/GenBank/DDBJ databases">
        <title>Whole genome shotgun sequence of Brevibacillus reuszeri NBRC 15719.</title>
        <authorList>
            <person name="Hosoyama A."/>
            <person name="Uohara A."/>
            <person name="Ohji S."/>
            <person name="Ichikawa N."/>
        </authorList>
    </citation>
    <scope>NUCLEOTIDE SEQUENCE [LARGE SCALE GENOMIC DNA]</scope>
    <source>
        <strain evidence="2 5">NBRC 15719</strain>
    </source>
</reference>
<keyword evidence="5" id="KW-1185">Reference proteome</keyword>
<feature type="transmembrane region" description="Helical" evidence="1">
    <location>
        <begin position="69"/>
        <end position="87"/>
    </location>
</feature>
<name>A0A0K9Z102_9BACL</name>
<evidence type="ECO:0000313" key="5">
    <source>
        <dbReference type="Proteomes" id="UP000319578"/>
    </source>
</evidence>
<keyword evidence="1" id="KW-0812">Transmembrane</keyword>
<protein>
    <submittedName>
        <fullName evidence="3">Hydrolase</fullName>
    </submittedName>
</protein>
<dbReference type="InterPro" id="IPR053170">
    <property type="entry name" value="Transcription_regulator"/>
</dbReference>
<dbReference type="AlphaFoldDB" id="A0A0K9Z102"/>
<dbReference type="RefSeq" id="WP_049736909.1">
    <property type="nucleotide sequence ID" value="NZ_BJON01000006.1"/>
</dbReference>
<dbReference type="Pfam" id="PF04307">
    <property type="entry name" value="YdjM"/>
    <property type="match status" value="1"/>
</dbReference>
<dbReference type="Proteomes" id="UP000036834">
    <property type="component" value="Unassembled WGS sequence"/>
</dbReference>
<proteinExistence type="predicted"/>
<keyword evidence="3" id="KW-0378">Hydrolase</keyword>
<organism evidence="3 4">
    <name type="scientific">Brevibacillus reuszeri</name>
    <dbReference type="NCBI Taxonomy" id="54915"/>
    <lineage>
        <taxon>Bacteria</taxon>
        <taxon>Bacillati</taxon>
        <taxon>Bacillota</taxon>
        <taxon>Bacilli</taxon>
        <taxon>Bacillales</taxon>
        <taxon>Paenibacillaceae</taxon>
        <taxon>Brevibacillus</taxon>
    </lineage>
</organism>
<dbReference type="STRING" id="54915.ADS79_02950"/>
<gene>
    <name evidence="2" type="primary">yfhP_1</name>
    <name evidence="3" type="ORF">ADS79_02950</name>
    <name evidence="2" type="ORF">BRE01_14000</name>
</gene>
<accession>A0A0K9Z102</accession>
<evidence type="ECO:0000313" key="3">
    <source>
        <dbReference type="EMBL" id="KNB74658.1"/>
    </source>
</evidence>
<feature type="transmembrane region" description="Helical" evidence="1">
    <location>
        <begin position="93"/>
        <end position="115"/>
    </location>
</feature>
<evidence type="ECO:0000313" key="2">
    <source>
        <dbReference type="EMBL" id="GED67698.1"/>
    </source>
</evidence>
<sequence>MDTATHFAMGFGLAGLAYLDPVVASTPALAGAVMIGTVIGSQAPDLDGLVRLRGTAAYVRNHRGVSHSVPALFLWTGAIFVLIQAIMPQAHWFHLLSWIFLAVCLHVFVDLFNSYGTKGLYPFRDKWVALNAIFIFDPFIFAAHLVGFLLWASGVDPGRSFLLIYIIIAGYYYWRVQVQKRMTELVRQRIGKTGTYTIIPTLSWTNWTFVAKTEHHWYVGELISGEVIILDTFTIKPENERIAAAKKSFKVQSFLAFTHHVHVETKERPFGYEVKWIDLRYRSRFQGKSHYMFVAVVYLDFDLTIRDSFVGWIHRGEDQLAKKLDSNRQLS</sequence>
<dbReference type="EMBL" id="LGIQ01000002">
    <property type="protein sequence ID" value="KNB74658.1"/>
    <property type="molecule type" value="Genomic_DNA"/>
</dbReference>
<dbReference type="PANTHER" id="PTHR40031">
    <property type="entry name" value="HYPOTHETICAL MEMBRANE SPANNING PROTEIN"/>
    <property type="match status" value="1"/>
</dbReference>
<keyword evidence="1" id="KW-0472">Membrane</keyword>
<keyword evidence="1" id="KW-1133">Transmembrane helix</keyword>
<reference evidence="3" key="2">
    <citation type="submission" date="2015-07" db="EMBL/GenBank/DDBJ databases">
        <title>MeaNS - Measles Nucleotide Surveillance Program.</title>
        <authorList>
            <person name="Tran T."/>
            <person name="Druce J."/>
        </authorList>
    </citation>
    <scope>NUCLEOTIDE SEQUENCE</scope>
    <source>
        <strain evidence="3">DSM 9887</strain>
    </source>
</reference>
<reference evidence="4" key="1">
    <citation type="submission" date="2015-07" db="EMBL/GenBank/DDBJ databases">
        <title>Genome sequencing project for genomic taxonomy and phylogenomics of Bacillus-like bacteria.</title>
        <authorList>
            <person name="Liu B."/>
            <person name="Wang J."/>
            <person name="Zhu Y."/>
            <person name="Liu G."/>
            <person name="Chen Q."/>
            <person name="Chen Z."/>
            <person name="Lan J."/>
            <person name="Che J."/>
            <person name="Ge C."/>
            <person name="Shi H."/>
            <person name="Pan Z."/>
            <person name="Liu X."/>
        </authorList>
    </citation>
    <scope>NUCLEOTIDE SEQUENCE [LARGE SCALE GENOMIC DNA]</scope>
    <source>
        <strain evidence="4">DSM 9887</strain>
    </source>
</reference>
<dbReference type="Proteomes" id="UP000319578">
    <property type="component" value="Unassembled WGS sequence"/>
</dbReference>
<evidence type="ECO:0000313" key="4">
    <source>
        <dbReference type="Proteomes" id="UP000036834"/>
    </source>
</evidence>
<dbReference type="OrthoDB" id="110250at2"/>
<dbReference type="PATRIC" id="fig|54915.3.peg.5759"/>
<dbReference type="EMBL" id="BJON01000006">
    <property type="protein sequence ID" value="GED67698.1"/>
    <property type="molecule type" value="Genomic_DNA"/>
</dbReference>
<feature type="transmembrane region" description="Helical" evidence="1">
    <location>
        <begin position="127"/>
        <end position="152"/>
    </location>
</feature>
<dbReference type="PANTHER" id="PTHR40031:SF1">
    <property type="entry name" value="MEMBRANE-BOUND METAL-DEPENDENT HYDROLASE"/>
    <property type="match status" value="1"/>
</dbReference>